<dbReference type="AlphaFoldDB" id="A0A9P6TB41"/>
<evidence type="ECO:0000256" key="1">
    <source>
        <dbReference type="SAM" id="MobiDB-lite"/>
    </source>
</evidence>
<dbReference type="InterPro" id="IPR014848">
    <property type="entry name" value="Rgp1"/>
</dbReference>
<dbReference type="Gene3D" id="2.60.40.640">
    <property type="match status" value="1"/>
</dbReference>
<accession>A0A9P6TB41</accession>
<evidence type="ECO:0008006" key="4">
    <source>
        <dbReference type="Google" id="ProtNLM"/>
    </source>
</evidence>
<gene>
    <name evidence="2" type="ORF">CROQUDRAFT_658118</name>
</gene>
<organism evidence="2 3">
    <name type="scientific">Cronartium quercuum f. sp. fusiforme G11</name>
    <dbReference type="NCBI Taxonomy" id="708437"/>
    <lineage>
        <taxon>Eukaryota</taxon>
        <taxon>Fungi</taxon>
        <taxon>Dikarya</taxon>
        <taxon>Basidiomycota</taxon>
        <taxon>Pucciniomycotina</taxon>
        <taxon>Pucciniomycetes</taxon>
        <taxon>Pucciniales</taxon>
        <taxon>Coleosporiaceae</taxon>
        <taxon>Cronartium</taxon>
    </lineage>
</organism>
<dbReference type="EMBL" id="MU167269">
    <property type="protein sequence ID" value="KAG0145867.1"/>
    <property type="molecule type" value="Genomic_DNA"/>
</dbReference>
<reference evidence="2" key="1">
    <citation type="submission" date="2013-11" db="EMBL/GenBank/DDBJ databases">
        <title>Genome sequence of the fusiform rust pathogen reveals effectors for host alternation and coevolution with pine.</title>
        <authorList>
            <consortium name="DOE Joint Genome Institute"/>
            <person name="Smith K."/>
            <person name="Pendleton A."/>
            <person name="Kubisiak T."/>
            <person name="Anderson C."/>
            <person name="Salamov A."/>
            <person name="Aerts A."/>
            <person name="Riley R."/>
            <person name="Clum A."/>
            <person name="Lindquist E."/>
            <person name="Ence D."/>
            <person name="Campbell M."/>
            <person name="Kronenberg Z."/>
            <person name="Feau N."/>
            <person name="Dhillon B."/>
            <person name="Hamelin R."/>
            <person name="Burleigh J."/>
            <person name="Smith J."/>
            <person name="Yandell M."/>
            <person name="Nelson C."/>
            <person name="Grigoriev I."/>
            <person name="Davis J."/>
        </authorList>
    </citation>
    <scope>NUCLEOTIDE SEQUENCE</scope>
    <source>
        <strain evidence="2">G11</strain>
    </source>
</reference>
<dbReference type="Proteomes" id="UP000886653">
    <property type="component" value="Unassembled WGS sequence"/>
</dbReference>
<dbReference type="PANTHER" id="PTHR12507">
    <property type="entry name" value="REDUCED GROWTH PHENOTYPE 1 RGP1, YEAST -RELATED"/>
    <property type="match status" value="1"/>
</dbReference>
<sequence length="715" mass="80834">MAQSSSPILITVRPNQSAYFAGERFKCTIELKNVHQPNHLNLNPFHRTHSRSTSSIFFPNIITPNSSTSAFSSTSSCDSTPSQSVFYSNRSRNYLNQFSSSTLPERKGLIGLNSNSNSPELHKKHHHIRSYSLNQFSTYDQPIRSASHLPGPLGTQLSLSIEEEDHQDDSQTRILPTQMNRQQLSAGPTYGRNNQSGNQWVTIPPIRKVSLQSAPSHRTNFTLPKSLINWAYCQFEGKFELDERLINIKQFENLSKSNLHGGGELKLETSEEGQNKPGWINWIFGNNHNEQNKKLGKKLPVFINPVSLLDIDIHIEPGESKTYSFSIDLPQELPPSFRGRSTKFSYTLNIGTSYDNKTNNRVNGNSNKVFKIPIRVYNHVFMNGARPFYDLHSPIINLRDIAKTNRIREGEKELDLNISKKDQTEKNDESSDLEAYANRLIRKATEVLIDDIEEDELTGGCMTAVEIVTRSSGKVSFDINKDGKPVAQLTLVKSAYRLGEIVEGTLSFNLSGNNNGRVIKASVTLETTELIETSHLLEKDHMTGDQIKLLTSKIHSDYEEFLLNQNRCKFSLVIPTDSTPEFTSSVMKLQWKIKLKFIFLLPSNNNTLTPSSQHTRFHSLSTNDLPKQHYRNKSFANINKLSPKPSTNLVHLLPITGSNEIFKPVPDLSFIPVRYNNSNENVLLPNQIEIVECSIPIKVFPSNTAFRPIISQFFA</sequence>
<evidence type="ECO:0000313" key="3">
    <source>
        <dbReference type="Proteomes" id="UP000886653"/>
    </source>
</evidence>
<proteinExistence type="predicted"/>
<feature type="compositionally biased region" description="Polar residues" evidence="1">
    <location>
        <begin position="172"/>
        <end position="198"/>
    </location>
</feature>
<evidence type="ECO:0000313" key="2">
    <source>
        <dbReference type="EMBL" id="KAG0145867.1"/>
    </source>
</evidence>
<dbReference type="OrthoDB" id="1918at2759"/>
<name>A0A9P6TB41_9BASI</name>
<feature type="region of interest" description="Disordered" evidence="1">
    <location>
        <begin position="162"/>
        <end position="198"/>
    </location>
</feature>
<dbReference type="InterPro" id="IPR014752">
    <property type="entry name" value="Arrestin-like_C"/>
</dbReference>
<dbReference type="Pfam" id="PF08737">
    <property type="entry name" value="Rgp1"/>
    <property type="match status" value="1"/>
</dbReference>
<comment type="caution">
    <text evidence="2">The sequence shown here is derived from an EMBL/GenBank/DDBJ whole genome shotgun (WGS) entry which is preliminary data.</text>
</comment>
<keyword evidence="3" id="KW-1185">Reference proteome</keyword>
<protein>
    <recommendedName>
        <fullName evidence="4">Rgp1-domain-containing protein</fullName>
    </recommendedName>
</protein>